<evidence type="ECO:0000256" key="3">
    <source>
        <dbReference type="ARBA" id="ARBA00023163"/>
    </source>
</evidence>
<dbReference type="PROSITE" id="PS00846">
    <property type="entry name" value="HTH_ARSR_1"/>
    <property type="match status" value="1"/>
</dbReference>
<dbReference type="Proteomes" id="UP000476837">
    <property type="component" value="Unassembled WGS sequence"/>
</dbReference>
<dbReference type="GO" id="GO:0003700">
    <property type="term" value="F:DNA-binding transcription factor activity"/>
    <property type="evidence" value="ECO:0007669"/>
    <property type="project" value="InterPro"/>
</dbReference>
<evidence type="ECO:0000256" key="2">
    <source>
        <dbReference type="ARBA" id="ARBA00023125"/>
    </source>
</evidence>
<accession>A0A6L3B240</accession>
<dbReference type="PRINTS" id="PR00778">
    <property type="entry name" value="HTHARSR"/>
</dbReference>
<dbReference type="SUPFAM" id="SSF46785">
    <property type="entry name" value="Winged helix' DNA-binding domain"/>
    <property type="match status" value="1"/>
</dbReference>
<evidence type="ECO:0000313" key="5">
    <source>
        <dbReference type="EMBL" id="KAA0686333.1"/>
    </source>
</evidence>
<dbReference type="NCBIfam" id="NF033788">
    <property type="entry name" value="HTH_metalloreg"/>
    <property type="match status" value="1"/>
</dbReference>
<dbReference type="InterPro" id="IPR036388">
    <property type="entry name" value="WH-like_DNA-bd_sf"/>
</dbReference>
<evidence type="ECO:0000256" key="1">
    <source>
        <dbReference type="ARBA" id="ARBA00023015"/>
    </source>
</evidence>
<dbReference type="InterPro" id="IPR036390">
    <property type="entry name" value="WH_DNA-bd_sf"/>
</dbReference>
<evidence type="ECO:0000313" key="6">
    <source>
        <dbReference type="Proteomes" id="UP000476837"/>
    </source>
</evidence>
<dbReference type="Gene3D" id="1.10.10.10">
    <property type="entry name" value="Winged helix-like DNA-binding domain superfamily/Winged helix DNA-binding domain"/>
    <property type="match status" value="1"/>
</dbReference>
<dbReference type="EMBL" id="QOKV01000005">
    <property type="protein sequence ID" value="KAA0686333.1"/>
    <property type="molecule type" value="Genomic_DNA"/>
</dbReference>
<feature type="domain" description="HTH arsR-type" evidence="4">
    <location>
        <begin position="12"/>
        <end position="106"/>
    </location>
</feature>
<dbReference type="PANTHER" id="PTHR43132:SF6">
    <property type="entry name" value="HTH-TYPE TRANSCRIPTIONAL REPRESSOR CZRA"/>
    <property type="match status" value="1"/>
</dbReference>
<dbReference type="InterPro" id="IPR051011">
    <property type="entry name" value="Metal_resp_trans_reg"/>
</dbReference>
<dbReference type="InterPro" id="IPR001845">
    <property type="entry name" value="HTH_ArsR_DNA-bd_dom"/>
</dbReference>
<dbReference type="PROSITE" id="PS50987">
    <property type="entry name" value="HTH_ARSR_2"/>
    <property type="match status" value="1"/>
</dbReference>
<organism evidence="5 6">
    <name type="scientific">Azospirillum brasilense</name>
    <dbReference type="NCBI Taxonomy" id="192"/>
    <lineage>
        <taxon>Bacteria</taxon>
        <taxon>Pseudomonadati</taxon>
        <taxon>Pseudomonadota</taxon>
        <taxon>Alphaproteobacteria</taxon>
        <taxon>Rhodospirillales</taxon>
        <taxon>Azospirillaceae</taxon>
        <taxon>Azospirillum</taxon>
    </lineage>
</organism>
<keyword evidence="3" id="KW-0804">Transcription</keyword>
<dbReference type="GO" id="GO:0003677">
    <property type="term" value="F:DNA binding"/>
    <property type="evidence" value="ECO:0007669"/>
    <property type="project" value="UniProtKB-KW"/>
</dbReference>
<dbReference type="InterPro" id="IPR018334">
    <property type="entry name" value="ArsR_HTH"/>
</dbReference>
<comment type="caution">
    <text evidence="5">The sequence shown here is derived from an EMBL/GenBank/DDBJ whole genome shotgun (WGS) entry which is preliminary data.</text>
</comment>
<sequence length="115" mass="12788">MVEWHDVPSLRLGEDRAIALAEIFQMLGSPNRLRVAVACLSVTLCVGDVAERVGLSTALVSHHLRVLRAARFLVARKRGKQVFYVATDDRVRCIITDMVEHVIEPPADPEEENNG</sequence>
<proteinExistence type="predicted"/>
<gene>
    <name evidence="5" type="ORF">DS837_10535</name>
</gene>
<evidence type="ECO:0000259" key="4">
    <source>
        <dbReference type="PROSITE" id="PS50987"/>
    </source>
</evidence>
<name>A0A6L3B240_AZOBR</name>
<keyword evidence="2" id="KW-0238">DNA-binding</keyword>
<dbReference type="SMART" id="SM00418">
    <property type="entry name" value="HTH_ARSR"/>
    <property type="match status" value="1"/>
</dbReference>
<dbReference type="InterPro" id="IPR011991">
    <property type="entry name" value="ArsR-like_HTH"/>
</dbReference>
<reference evidence="5 6" key="1">
    <citation type="submission" date="2018-07" db="EMBL/GenBank/DDBJ databases">
        <title>Genome sequence of Roseomonas fauriae ATCC 49958.</title>
        <authorList>
            <person name="Sant'Anna F.H."/>
            <person name="Baldani J.I."/>
            <person name="Zilli J.E."/>
            <person name="Reis V.M."/>
            <person name="Hartmann A."/>
            <person name="Cruz L."/>
            <person name="de Souza E.M."/>
            <person name="de Oliveira Pedrosa F."/>
            <person name="Passaglia L.M.P."/>
        </authorList>
    </citation>
    <scope>NUCLEOTIDE SEQUENCE [LARGE SCALE GENOMIC DNA]</scope>
    <source>
        <strain evidence="5 6">ATCC 49958</strain>
    </source>
</reference>
<dbReference type="CDD" id="cd00090">
    <property type="entry name" value="HTH_ARSR"/>
    <property type="match status" value="1"/>
</dbReference>
<dbReference type="PANTHER" id="PTHR43132">
    <property type="entry name" value="ARSENICAL RESISTANCE OPERON REPRESSOR ARSR-RELATED"/>
    <property type="match status" value="1"/>
</dbReference>
<dbReference type="Pfam" id="PF01022">
    <property type="entry name" value="HTH_5"/>
    <property type="match status" value="1"/>
</dbReference>
<protein>
    <submittedName>
        <fullName evidence="5">ArsR family transcriptional regulator</fullName>
    </submittedName>
</protein>
<keyword evidence="1" id="KW-0805">Transcription regulation</keyword>
<dbReference type="AlphaFoldDB" id="A0A6L3B240"/>